<sequence length="540" mass="61366">MDVHYRSKHWQQMKDGINEITKDAITNLRQADELLEDIQERIQDLDSDRCIDFYHRKQEKKINTLLEDYTTLQNYCDKAGQIVYEHIDEPFYKKMDEFAQTMRDISIRDFQTENRVGATTTTTLPSSHAYGVPQTITTKKEKITVDDIFKDSLAFDHVLRAQYKEVKKQNPDAKLNYKEYRQLVPSMRGFEYTSIEDEQKKLEAWRDVAISGALIITTIFCPPLGIAASVVYGGLQVKSAIEGEDWGTRRKLSKEEQVEAGFFGALDLVPGLGSATKAFKGTLDLGSLAKLTKWKEGIADFHPNMGKNVVQSLKENETLKSALHTWKKTKVPVAIRSADTGMGIKIPHIEHATVGEIAENFARVRATAKEDAYQLAKGNGGSGVKGTGEGSKSTSGNSKHLSDVKIPSVRNNEFNKWFDNLSAKEFEEMWNNPQLRSKIEDRIRRPGGYHEWHLVARTPKFKQWGISMDDIKEMRSLTKDVEFVNPPGRHGRRGSTKAHNEMLKIIDSASDYESFVKGLNEWAENRMKNGIMDLPEGLRR</sequence>
<name>A7GQ45_BACCN</name>
<evidence type="ECO:0008006" key="5">
    <source>
        <dbReference type="Google" id="ProtNLM"/>
    </source>
</evidence>
<keyword evidence="1" id="KW-0175">Coiled coil</keyword>
<proteinExistence type="predicted"/>
<feature type="compositionally biased region" description="Gly residues" evidence="2">
    <location>
        <begin position="378"/>
        <end position="389"/>
    </location>
</feature>
<dbReference type="OrthoDB" id="1275308at2"/>
<protein>
    <recommendedName>
        <fullName evidence="5">Pre-toxin TG domain-containing protein</fullName>
    </recommendedName>
</protein>
<feature type="compositionally biased region" description="Low complexity" evidence="2">
    <location>
        <begin position="390"/>
        <end position="399"/>
    </location>
</feature>
<gene>
    <name evidence="3" type="ordered locus">Bcer98_1975</name>
</gene>
<dbReference type="RefSeq" id="WP_012094445.1">
    <property type="nucleotide sequence ID" value="NC_009674.1"/>
</dbReference>
<feature type="region of interest" description="Disordered" evidence="2">
    <location>
        <begin position="377"/>
        <end position="402"/>
    </location>
</feature>
<dbReference type="eggNOG" id="COG5585">
    <property type="taxonomic scope" value="Bacteria"/>
</dbReference>
<dbReference type="PANTHER" id="PTHR34976:SF2">
    <property type="entry name" value="TYPE VII SECRETION SYSTEM PROTEIN ESSD"/>
    <property type="match status" value="1"/>
</dbReference>
<evidence type="ECO:0000313" key="4">
    <source>
        <dbReference type="Proteomes" id="UP000002300"/>
    </source>
</evidence>
<organism evidence="3 4">
    <name type="scientific">Bacillus cytotoxicus (strain DSM 22905 / CIP 110041 / 391-98 / NVH 391-98)</name>
    <dbReference type="NCBI Taxonomy" id="315749"/>
    <lineage>
        <taxon>Bacteria</taxon>
        <taxon>Bacillati</taxon>
        <taxon>Bacillota</taxon>
        <taxon>Bacilli</taxon>
        <taxon>Bacillales</taxon>
        <taxon>Bacillaceae</taxon>
        <taxon>Bacillus</taxon>
        <taxon>Bacillus cereus group</taxon>
    </lineage>
</organism>
<dbReference type="HOGENOM" id="CLU_031044_0_0_9"/>
<dbReference type="EMBL" id="CP000764">
    <property type="protein sequence ID" value="ABS22253.1"/>
    <property type="molecule type" value="Genomic_DNA"/>
</dbReference>
<dbReference type="AlphaFoldDB" id="A7GQ45"/>
<dbReference type="GeneID" id="33897275"/>
<evidence type="ECO:0000256" key="1">
    <source>
        <dbReference type="SAM" id="Coils"/>
    </source>
</evidence>
<keyword evidence="4" id="KW-1185">Reference proteome</keyword>
<dbReference type="InterPro" id="IPR051768">
    <property type="entry name" value="Bact_secretion_toxin"/>
</dbReference>
<dbReference type="Proteomes" id="UP000002300">
    <property type="component" value="Chromosome"/>
</dbReference>
<dbReference type="STRING" id="315749.Bcer98_1975"/>
<feature type="coiled-coil region" evidence="1">
    <location>
        <begin position="21"/>
        <end position="48"/>
    </location>
</feature>
<evidence type="ECO:0000256" key="2">
    <source>
        <dbReference type="SAM" id="MobiDB-lite"/>
    </source>
</evidence>
<reference evidence="3 4" key="1">
    <citation type="journal article" date="2008" name="Chem. Biol. Interact.">
        <title>Extending the Bacillus cereus group genomics to putative food-borne pathogens of different toxicity.</title>
        <authorList>
            <person name="Lapidus A."/>
            <person name="Goltsman E."/>
            <person name="Auger S."/>
            <person name="Galleron N."/>
            <person name="Segurens B."/>
            <person name="Dossat C."/>
            <person name="Land M.L."/>
            <person name="Broussolle V."/>
            <person name="Brillard J."/>
            <person name="Guinebretiere M.H."/>
            <person name="Sanchis V."/>
            <person name="Nguen-The C."/>
            <person name="Lereclus D."/>
            <person name="Richardson P."/>
            <person name="Wincker P."/>
            <person name="Weissenbach J."/>
            <person name="Ehrlich S.D."/>
            <person name="Sorokin A."/>
        </authorList>
    </citation>
    <scope>NUCLEOTIDE SEQUENCE [LARGE SCALE GENOMIC DNA]</scope>
    <source>
        <strain evidence="4">DSM 22905 / CIP 110041 / 391-98 / NVH 391-98</strain>
    </source>
</reference>
<dbReference type="PANTHER" id="PTHR34976">
    <property type="entry name" value="RIBONUCLEASE YQCG-RELATED"/>
    <property type="match status" value="1"/>
</dbReference>
<evidence type="ECO:0000313" key="3">
    <source>
        <dbReference type="EMBL" id="ABS22253.1"/>
    </source>
</evidence>
<dbReference type="KEGG" id="bcy:Bcer98_1975"/>
<accession>A7GQ45</accession>